<keyword evidence="4 5" id="KW-0663">Pyridoxal phosphate</keyword>
<dbReference type="GO" id="GO:0042802">
    <property type="term" value="F:identical protein binding"/>
    <property type="evidence" value="ECO:0007669"/>
    <property type="project" value="TreeGrafter"/>
</dbReference>
<evidence type="ECO:0000256" key="3">
    <source>
        <dbReference type="ARBA" id="ARBA00022679"/>
    </source>
</evidence>
<dbReference type="AlphaFoldDB" id="A0A7I9VSL1"/>
<dbReference type="CDD" id="cd00610">
    <property type="entry name" value="OAT_like"/>
    <property type="match status" value="1"/>
</dbReference>
<comment type="similarity">
    <text evidence="5">Belongs to the class-III pyridoxal-phosphate-dependent aminotransferase family.</text>
</comment>
<keyword evidence="7" id="KW-1185">Reference proteome</keyword>
<evidence type="ECO:0000256" key="2">
    <source>
        <dbReference type="ARBA" id="ARBA00022576"/>
    </source>
</evidence>
<evidence type="ECO:0000256" key="4">
    <source>
        <dbReference type="ARBA" id="ARBA00022898"/>
    </source>
</evidence>
<dbReference type="PIRSF" id="PIRSF000521">
    <property type="entry name" value="Transaminase_4ab_Lys_Orn"/>
    <property type="match status" value="1"/>
</dbReference>
<evidence type="ECO:0000256" key="5">
    <source>
        <dbReference type="RuleBase" id="RU003560"/>
    </source>
</evidence>
<gene>
    <name evidence="6" type="primary">argD_2</name>
    <name evidence="6" type="ORF">AMYX_39490</name>
</gene>
<name>A0A7I9VSL1_9BACT</name>
<proteinExistence type="inferred from homology"/>
<keyword evidence="3 6" id="KW-0808">Transferase</keyword>
<dbReference type="InterPro" id="IPR050103">
    <property type="entry name" value="Class-III_PLP-dep_AT"/>
</dbReference>
<accession>A0A7I9VSL1</accession>
<dbReference type="PANTHER" id="PTHR11986:SF79">
    <property type="entry name" value="ACETYLORNITHINE AMINOTRANSFERASE, MITOCHONDRIAL"/>
    <property type="match status" value="1"/>
</dbReference>
<dbReference type="Pfam" id="PF00202">
    <property type="entry name" value="Aminotran_3"/>
    <property type="match status" value="1"/>
</dbReference>
<dbReference type="EMBL" id="BJTG01000011">
    <property type="protein sequence ID" value="GEJ59208.1"/>
    <property type="molecule type" value="Genomic_DNA"/>
</dbReference>
<dbReference type="InterPro" id="IPR015422">
    <property type="entry name" value="PyrdxlP-dep_Trfase_small"/>
</dbReference>
<comment type="cofactor">
    <cofactor evidence="1">
        <name>pyridoxal 5'-phosphate</name>
        <dbReference type="ChEBI" id="CHEBI:597326"/>
    </cofactor>
</comment>
<comment type="caution">
    <text evidence="6">The sequence shown here is derived from an EMBL/GenBank/DDBJ whole genome shotgun (WGS) entry which is preliminary data.</text>
</comment>
<reference evidence="7" key="1">
    <citation type="journal article" date="2020" name="Appl. Environ. Microbiol.">
        <title>Diazotrophic Anaeromyxobacter Isolates from Soils.</title>
        <authorList>
            <person name="Masuda Y."/>
            <person name="Yamanaka H."/>
            <person name="Xu Z.X."/>
            <person name="Shiratori Y."/>
            <person name="Aono T."/>
            <person name="Amachi S."/>
            <person name="Senoo K."/>
            <person name="Itoh H."/>
        </authorList>
    </citation>
    <scope>NUCLEOTIDE SEQUENCE [LARGE SCALE GENOMIC DNA]</scope>
    <source>
        <strain evidence="7">R267</strain>
    </source>
</reference>
<dbReference type="PANTHER" id="PTHR11986">
    <property type="entry name" value="AMINOTRANSFERASE CLASS III"/>
    <property type="match status" value="1"/>
</dbReference>
<dbReference type="GO" id="GO:0008483">
    <property type="term" value="F:transaminase activity"/>
    <property type="evidence" value="ECO:0007669"/>
    <property type="project" value="UniProtKB-KW"/>
</dbReference>
<dbReference type="InterPro" id="IPR015424">
    <property type="entry name" value="PyrdxlP-dep_Trfase"/>
</dbReference>
<dbReference type="Proteomes" id="UP000503640">
    <property type="component" value="Unassembled WGS sequence"/>
</dbReference>
<dbReference type="InterPro" id="IPR015421">
    <property type="entry name" value="PyrdxlP-dep_Trfase_major"/>
</dbReference>
<evidence type="ECO:0000256" key="1">
    <source>
        <dbReference type="ARBA" id="ARBA00001933"/>
    </source>
</evidence>
<dbReference type="GO" id="GO:0030170">
    <property type="term" value="F:pyridoxal phosphate binding"/>
    <property type="evidence" value="ECO:0007669"/>
    <property type="project" value="InterPro"/>
</dbReference>
<evidence type="ECO:0000313" key="6">
    <source>
        <dbReference type="EMBL" id="GEJ59208.1"/>
    </source>
</evidence>
<dbReference type="SUPFAM" id="SSF53383">
    <property type="entry name" value="PLP-dependent transferases"/>
    <property type="match status" value="1"/>
</dbReference>
<dbReference type="Gene3D" id="3.90.1150.10">
    <property type="entry name" value="Aspartate Aminotransferase, domain 1"/>
    <property type="match status" value="1"/>
</dbReference>
<dbReference type="RefSeq" id="WP_176068480.1">
    <property type="nucleotide sequence ID" value="NZ_BJTG01000011.1"/>
</dbReference>
<protein>
    <submittedName>
        <fullName evidence="6">Acetylornithine aminotransferase</fullName>
    </submittedName>
</protein>
<sequence length="448" mass="47394">MKKKNVVLRTAIPGPRSQQIVAQEQRHLAPGLQGFALWAGVAMDHGRGSTLTDVDGNTYVDLIGGIGVNALGHCHPAYVAALTEQAQQLTVGSFTSAPRADLVNDVCGMAPAGLDRLQLYSSGAEAVESALRLARHATGRQEVVGFWGGFHGKTAGAAALMGSTSKYGLGPFPAGTTLVPYADCYRCPLALEEASCGLACIELARKAMKAQPSGPVAAVIAEPMQGTAGNVIPPKEFLPAMADAAHELGALFIADEMITGFGRTGKPWGVDHSGARPDIVTLGKGFGSGFPIAGVLTRDAISQAKPWANPSGASSSYGGNALAAAAARASVRTIRDQKLWENAEKVGAAMLAELRRMQERHPFIGQVRGAGLFLAIEMVKDRKTKEPVDTAVMKDVYQRCVRRGLLAMTYSPHIRLQPALTIDEDTALEGLSLLDEAFRELDESGRWR</sequence>
<dbReference type="Gene3D" id="3.40.640.10">
    <property type="entry name" value="Type I PLP-dependent aspartate aminotransferase-like (Major domain)"/>
    <property type="match status" value="1"/>
</dbReference>
<dbReference type="InterPro" id="IPR005814">
    <property type="entry name" value="Aminotrans_3"/>
</dbReference>
<evidence type="ECO:0000313" key="7">
    <source>
        <dbReference type="Proteomes" id="UP000503640"/>
    </source>
</evidence>
<organism evidence="6 7">
    <name type="scientific">Anaeromyxobacter diazotrophicus</name>
    <dbReference type="NCBI Taxonomy" id="2590199"/>
    <lineage>
        <taxon>Bacteria</taxon>
        <taxon>Pseudomonadati</taxon>
        <taxon>Myxococcota</taxon>
        <taxon>Myxococcia</taxon>
        <taxon>Myxococcales</taxon>
        <taxon>Cystobacterineae</taxon>
        <taxon>Anaeromyxobacteraceae</taxon>
        <taxon>Anaeromyxobacter</taxon>
    </lineage>
</organism>
<keyword evidence="2 6" id="KW-0032">Aminotransferase</keyword>